<dbReference type="EMBL" id="JBHMFA010000035">
    <property type="protein sequence ID" value="MFB9106931.1"/>
    <property type="molecule type" value="Genomic_DNA"/>
</dbReference>
<dbReference type="Pfam" id="PF07715">
    <property type="entry name" value="Plug"/>
    <property type="match status" value="1"/>
</dbReference>
<name>A0ABV5H646_9FLAO</name>
<organism evidence="9 10">
    <name type="scientific">Algibacter miyuki</name>
    <dbReference type="NCBI Taxonomy" id="1306933"/>
    <lineage>
        <taxon>Bacteria</taxon>
        <taxon>Pseudomonadati</taxon>
        <taxon>Bacteroidota</taxon>
        <taxon>Flavobacteriia</taxon>
        <taxon>Flavobacteriales</taxon>
        <taxon>Flavobacteriaceae</taxon>
        <taxon>Algibacter</taxon>
    </lineage>
</organism>
<keyword evidence="3 7" id="KW-1134">Transmembrane beta strand</keyword>
<keyword evidence="4 7" id="KW-0812">Transmembrane</keyword>
<dbReference type="InterPro" id="IPR023996">
    <property type="entry name" value="TonB-dep_OMP_SusC/RagA"/>
</dbReference>
<dbReference type="InterPro" id="IPR039426">
    <property type="entry name" value="TonB-dep_rcpt-like"/>
</dbReference>
<dbReference type="SUPFAM" id="SSF49464">
    <property type="entry name" value="Carboxypeptidase regulatory domain-like"/>
    <property type="match status" value="1"/>
</dbReference>
<evidence type="ECO:0000256" key="5">
    <source>
        <dbReference type="ARBA" id="ARBA00023136"/>
    </source>
</evidence>
<comment type="caution">
    <text evidence="9">The sequence shown here is derived from an EMBL/GenBank/DDBJ whole genome shotgun (WGS) entry which is preliminary data.</text>
</comment>
<proteinExistence type="inferred from homology"/>
<evidence type="ECO:0000256" key="4">
    <source>
        <dbReference type="ARBA" id="ARBA00022692"/>
    </source>
</evidence>
<evidence type="ECO:0000256" key="3">
    <source>
        <dbReference type="ARBA" id="ARBA00022452"/>
    </source>
</evidence>
<dbReference type="InterPro" id="IPR008969">
    <property type="entry name" value="CarboxyPept-like_regulatory"/>
</dbReference>
<dbReference type="NCBIfam" id="TIGR04057">
    <property type="entry name" value="SusC_RagA_signa"/>
    <property type="match status" value="1"/>
</dbReference>
<evidence type="ECO:0000256" key="1">
    <source>
        <dbReference type="ARBA" id="ARBA00004571"/>
    </source>
</evidence>
<dbReference type="PROSITE" id="PS52016">
    <property type="entry name" value="TONB_DEPENDENT_REC_3"/>
    <property type="match status" value="1"/>
</dbReference>
<dbReference type="InterPro" id="IPR037066">
    <property type="entry name" value="Plug_dom_sf"/>
</dbReference>
<dbReference type="SUPFAM" id="SSF56935">
    <property type="entry name" value="Porins"/>
    <property type="match status" value="1"/>
</dbReference>
<keyword evidence="2 7" id="KW-0813">Transport</keyword>
<evidence type="ECO:0000256" key="6">
    <source>
        <dbReference type="ARBA" id="ARBA00023237"/>
    </source>
</evidence>
<dbReference type="Gene3D" id="2.170.130.10">
    <property type="entry name" value="TonB-dependent receptor, plug domain"/>
    <property type="match status" value="1"/>
</dbReference>
<evidence type="ECO:0000259" key="8">
    <source>
        <dbReference type="Pfam" id="PF07715"/>
    </source>
</evidence>
<comment type="similarity">
    <text evidence="7">Belongs to the TonB-dependent receptor family.</text>
</comment>
<feature type="domain" description="TonB-dependent receptor plug" evidence="8">
    <location>
        <begin position="211"/>
        <end position="320"/>
    </location>
</feature>
<evidence type="ECO:0000313" key="10">
    <source>
        <dbReference type="Proteomes" id="UP001589590"/>
    </source>
</evidence>
<gene>
    <name evidence="9" type="ORF">ACFFU1_18630</name>
</gene>
<dbReference type="NCBIfam" id="TIGR04056">
    <property type="entry name" value="OMP_RagA_SusC"/>
    <property type="match status" value="1"/>
</dbReference>
<accession>A0ABV5H646</accession>
<sequence>MKTFIFLLSMSVFSLSPKNGFSQNAKIEIKANQVISVDEVFKMIKNQTDYRFIYRADLFENYPKVSLKKGIIKANELLDMSLSKGAFIYEFSEESTIIIKSKVSEEKPIVEVIKVLKKTIKGNVVDENGVPLSGVSVLVKNTKNGAYTDFDGNFTINLADSNDNVILVFSYLGFENQEITVGDQAFINLKMKASLSGLDEVLVIGYGTTKIRDATGVISRIDKQDIEDAPMGNTIESLLEGKASGVNVQVQSASPTSPISIIIRGSSSLNGDNQPLWVIDGVPQDGLTLDDLNLDTVESIDVLKDASSTAIYGSRGAQGVVIVTTKRGQRNREPVFTFSSSISATVTDFNSFEYFDGPQYEAYMTAAVKEQIMANGWGGDTGNYMDEQAFLDLNTSEFDKDDLQLLPTAFFGGNTDWQDVVTQTPLNKKHDASVRGGSDKTTYYVSIGLQDIQGIVKTGFNKRISGSTSLDTQLSDNLKFGLNIRGATTKRSNKDRLLTVLNRIRPDINAYNDDGSVYLPGYYVENPLTALANIDDSNSITLNSTAYLEYELLDGLKFRTSFANSYSDSESLSFDRRGTYQEELGERSWSNYKSSRDVFDNTLSYVKQIGKKHNVTALLGHTLEKYVTRGHTMLAEDFPDDDILNNFGSQASITRIGETERKTALIGMFGRLHYKYDNRYIISGTIRRDGSSRFGSGKQWGIFPSGAFAWTVTNEKFLKSQEIKKYLSHLKLRTSFGVTGSTGRLGYNDWATGVSAETYNNAPAIYPSSLGNPFLQWEETKMFDLGLDFGFFNDRITGTIGTYSKKSDKLIYSNEIPWSSSERSINANVATMDARGYEIDIRANIIKNKNHRLTFDFNWAKSRSRITEFNANIDHLVMTPSDTKMILYTGDEVGEWFGYQTAGRFYVSPEDAYAFRNSTNSLGVQEFYYSASEGMGDLIYLDNSGIGEDGLPDGIPDGKITEADRKHLGSSVPDGFGGFGFSYSYKNFRINTNFTYAYGHLRLWDYPRQQAKYGITDAYNNSVSIAGQSTIVLSPYEAKFPRLTPNAIGGNGLFSDFYLHDASFIRLNSLNMSYDIPKKVFENSKIIGVNISFKASNLFTITKYPGFKPDGGRISDSSTSVYSAQDQSTYPAASVYSLGIKVNLK</sequence>
<protein>
    <submittedName>
        <fullName evidence="9">SusC/RagA family TonB-linked outer membrane protein</fullName>
    </submittedName>
</protein>
<evidence type="ECO:0000256" key="7">
    <source>
        <dbReference type="PROSITE-ProRule" id="PRU01360"/>
    </source>
</evidence>
<dbReference type="Gene3D" id="2.40.170.20">
    <property type="entry name" value="TonB-dependent receptor, beta-barrel domain"/>
    <property type="match status" value="1"/>
</dbReference>
<evidence type="ECO:0000313" key="9">
    <source>
        <dbReference type="EMBL" id="MFB9106931.1"/>
    </source>
</evidence>
<dbReference type="Gene3D" id="2.60.40.1120">
    <property type="entry name" value="Carboxypeptidase-like, regulatory domain"/>
    <property type="match status" value="1"/>
</dbReference>
<evidence type="ECO:0000256" key="2">
    <source>
        <dbReference type="ARBA" id="ARBA00022448"/>
    </source>
</evidence>
<reference evidence="9 10" key="1">
    <citation type="submission" date="2024-09" db="EMBL/GenBank/DDBJ databases">
        <authorList>
            <person name="Sun Q."/>
            <person name="Mori K."/>
        </authorList>
    </citation>
    <scope>NUCLEOTIDE SEQUENCE [LARGE SCALE GENOMIC DNA]</scope>
    <source>
        <strain evidence="9 10">CECT 8300</strain>
    </source>
</reference>
<keyword evidence="10" id="KW-1185">Reference proteome</keyword>
<dbReference type="InterPro" id="IPR023997">
    <property type="entry name" value="TonB-dep_OMP_SusC/RagA_CS"/>
</dbReference>
<dbReference type="RefSeq" id="WP_290271047.1">
    <property type="nucleotide sequence ID" value="NZ_JAUFQP010000010.1"/>
</dbReference>
<dbReference type="Proteomes" id="UP001589590">
    <property type="component" value="Unassembled WGS sequence"/>
</dbReference>
<comment type="subcellular location">
    <subcellularLocation>
        <location evidence="1 7">Cell outer membrane</location>
        <topology evidence="1 7">Multi-pass membrane protein</topology>
    </subcellularLocation>
</comment>
<dbReference type="InterPro" id="IPR012910">
    <property type="entry name" value="Plug_dom"/>
</dbReference>
<dbReference type="InterPro" id="IPR036942">
    <property type="entry name" value="Beta-barrel_TonB_sf"/>
</dbReference>
<keyword evidence="5 7" id="KW-0472">Membrane</keyword>
<dbReference type="Pfam" id="PF13715">
    <property type="entry name" value="CarbopepD_reg_2"/>
    <property type="match status" value="1"/>
</dbReference>
<keyword evidence="6 7" id="KW-0998">Cell outer membrane</keyword>